<evidence type="ECO:0000256" key="1">
    <source>
        <dbReference type="ARBA" id="ARBA00000085"/>
    </source>
</evidence>
<evidence type="ECO:0000256" key="3">
    <source>
        <dbReference type="ARBA" id="ARBA00022553"/>
    </source>
</evidence>
<dbReference type="GO" id="GO:0000155">
    <property type="term" value="F:phosphorelay sensor kinase activity"/>
    <property type="evidence" value="ECO:0007669"/>
    <property type="project" value="InterPro"/>
</dbReference>
<dbReference type="CDD" id="cd00082">
    <property type="entry name" value="HisKA"/>
    <property type="match status" value="1"/>
</dbReference>
<dbReference type="InterPro" id="IPR001638">
    <property type="entry name" value="Solute-binding_3/MltF_N"/>
</dbReference>
<evidence type="ECO:0000256" key="2">
    <source>
        <dbReference type="ARBA" id="ARBA00012438"/>
    </source>
</evidence>
<dbReference type="PROSITE" id="PS50113">
    <property type="entry name" value="PAC"/>
    <property type="match status" value="1"/>
</dbReference>
<dbReference type="SMART" id="SM00062">
    <property type="entry name" value="PBPb"/>
    <property type="match status" value="2"/>
</dbReference>
<sequence length="1152" mass="128974">MPFNQSTSEGHIQVAFAEPIPDRVLEPSHNPRLLSAAIFALLAICCFKLSAEENLIRIGVAESYAPLSDSSTGKPQGYLVDLIELLDAQVDEAIELDDDDWQSLEQKLANREIDALFGLYYSKERAERYSFGPEIFLNRVHFYFRRSAKIRAISEAQGAKVAVAGPDSYLRKFAEDRFPEIEWVVSRDLPEALDLMRKDPSVIGVFEEDALVSYSQNGIRDLNLVKTGAPFIERSLRPVSLRDQPGITRKISRGLDAIDPYAKIRLQATWLGDIETSRSNAAPMLRLTKSEQEFIEGLKNVTVASDSDAPPISSIASDGTHKGILHDVLDLIEDRTGFVFDRIIIKDRDDMLDSLADGRAMLRAGTREEDKSSIGYLSIPLVLVTSDSEATRFNLSAFGGEEVSIAENNPYFAKFSDQYPQITFISVDSDRSGLEDLTHGRVAAHIGDYATCTRLLQASYASELQIVDTLAESLNLSLISSDFAEASQLLEIVNKAIASISEAEASAIYDNWVTAKVQEVVDFTAWWKPISAVAICLLLALLWRLSTLRLRRVLVQSTERLLLAKKAGAGGQFEWFPREERVTYSPEFFEVLGYQPGDLEHNEQTVVNLTHPSDLRRSYYRQVRCTREGKEYEHKMRMQRCDGTWAWIMMRGVPTHFYKDGSVKRYIGVQMDVTDLQKALESQREQQEIARKASKAKSEFLANMSHEIRTPMNAILGFSRLLKRDKTLDGRQMEYVQLINTSSEHLLSLLDSILDMSKIESRHLSLLQSQVNLPHLLNEAAGIFQARCEEKGVHFESSLAENLPSRILGDSTKLRQIIFNLLVNAVKFTDSGTISFKSWVDDGQLFIEVADEGCGIAPDELSKLFVAFQQGKAGQKQSSGTGLGLAISREFSRLMGGDIVASSILDVGSTFTVNIPYEAIEASPDDSDSVTIEIPYQSAAAKRLLIVDDKVSNLQYLERFLGEYGFEIRLASDGNSAIAQWKLYSPDLIILDIRMPIMDGYQVVEKIRKDTIFTQPKILALTASAFDQQRDRILNLGADKFMTKPFDENSLLKTIAALLDLPTTQTITEPSFEKHSSVNTKSFELTLTKRQKEELIAACHGGYLEKIDSIIKELQNDQPSASAELFAIARNFDYERIAKIAEDAELQHPTLN</sequence>
<dbReference type="InterPro" id="IPR000014">
    <property type="entry name" value="PAS"/>
</dbReference>
<dbReference type="CDD" id="cd17546">
    <property type="entry name" value="REC_hyHK_CKI1_RcsC-like"/>
    <property type="match status" value="1"/>
</dbReference>
<dbReference type="Gene3D" id="3.30.450.20">
    <property type="entry name" value="PAS domain"/>
    <property type="match status" value="1"/>
</dbReference>
<dbReference type="SUPFAM" id="SSF52172">
    <property type="entry name" value="CheY-like"/>
    <property type="match status" value="1"/>
</dbReference>
<dbReference type="PROSITE" id="PS50110">
    <property type="entry name" value="RESPONSE_REGULATORY"/>
    <property type="match status" value="1"/>
</dbReference>
<dbReference type="SMART" id="SM00388">
    <property type="entry name" value="HisKA"/>
    <property type="match status" value="1"/>
</dbReference>
<dbReference type="Pfam" id="PF00072">
    <property type="entry name" value="Response_reg"/>
    <property type="match status" value="1"/>
</dbReference>
<keyword evidence="5" id="KW-0418">Kinase</keyword>
<dbReference type="Pfam" id="PF08447">
    <property type="entry name" value="PAS_3"/>
    <property type="match status" value="1"/>
</dbReference>
<dbReference type="SUPFAM" id="SSF47384">
    <property type="entry name" value="Homodimeric domain of signal transducing histidine kinase"/>
    <property type="match status" value="1"/>
</dbReference>
<dbReference type="InterPro" id="IPR003594">
    <property type="entry name" value="HATPase_dom"/>
</dbReference>
<dbReference type="CDD" id="cd01007">
    <property type="entry name" value="PBP2_BvgS_HisK_like"/>
    <property type="match status" value="1"/>
</dbReference>
<dbReference type="InterPro" id="IPR001610">
    <property type="entry name" value="PAC"/>
</dbReference>
<gene>
    <name evidence="10" type="ORF">H5P27_09885</name>
</gene>
<evidence type="ECO:0000256" key="6">
    <source>
        <dbReference type="PROSITE-ProRule" id="PRU00169"/>
    </source>
</evidence>
<dbReference type="SUPFAM" id="SSF55785">
    <property type="entry name" value="PYP-like sensor domain (PAS domain)"/>
    <property type="match status" value="1"/>
</dbReference>
<dbReference type="Gene3D" id="3.40.190.10">
    <property type="entry name" value="Periplasmic binding protein-like II"/>
    <property type="match status" value="4"/>
</dbReference>
<accession>A0A7X1B6M0</accession>
<dbReference type="InterPro" id="IPR005467">
    <property type="entry name" value="His_kinase_dom"/>
</dbReference>
<keyword evidence="3 6" id="KW-0597">Phosphoprotein</keyword>
<feature type="domain" description="Histidine kinase" evidence="7">
    <location>
        <begin position="703"/>
        <end position="919"/>
    </location>
</feature>
<dbReference type="InterPro" id="IPR013655">
    <property type="entry name" value="PAS_fold_3"/>
</dbReference>
<comment type="catalytic activity">
    <reaction evidence="1">
        <text>ATP + protein L-histidine = ADP + protein N-phospho-L-histidine.</text>
        <dbReference type="EC" id="2.7.13.3"/>
    </reaction>
</comment>
<dbReference type="RefSeq" id="WP_185660236.1">
    <property type="nucleotide sequence ID" value="NZ_CAWPOO010000012.1"/>
</dbReference>
<dbReference type="InterPro" id="IPR035965">
    <property type="entry name" value="PAS-like_dom_sf"/>
</dbReference>
<proteinExistence type="predicted"/>
<dbReference type="SUPFAM" id="SSF55874">
    <property type="entry name" value="ATPase domain of HSP90 chaperone/DNA topoisomerase II/histidine kinase"/>
    <property type="match status" value="1"/>
</dbReference>
<protein>
    <recommendedName>
        <fullName evidence="2">histidine kinase</fullName>
        <ecNumber evidence="2">2.7.13.3</ecNumber>
    </recommendedName>
</protein>
<dbReference type="PROSITE" id="PS50109">
    <property type="entry name" value="HIS_KIN"/>
    <property type="match status" value="1"/>
</dbReference>
<dbReference type="SMART" id="SM00086">
    <property type="entry name" value="PAC"/>
    <property type="match status" value="1"/>
</dbReference>
<dbReference type="Pfam" id="PF02518">
    <property type="entry name" value="HATPase_c"/>
    <property type="match status" value="1"/>
</dbReference>
<dbReference type="AlphaFoldDB" id="A0A7X1B6M0"/>
<dbReference type="CDD" id="cd16922">
    <property type="entry name" value="HATPase_EvgS-ArcB-TorS-like"/>
    <property type="match status" value="1"/>
</dbReference>
<dbReference type="SUPFAM" id="SSF53850">
    <property type="entry name" value="Periplasmic binding protein-like II"/>
    <property type="match status" value="2"/>
</dbReference>
<dbReference type="Gene3D" id="1.10.287.130">
    <property type="match status" value="1"/>
</dbReference>
<dbReference type="GO" id="GO:0005886">
    <property type="term" value="C:plasma membrane"/>
    <property type="evidence" value="ECO:0007669"/>
    <property type="project" value="TreeGrafter"/>
</dbReference>
<dbReference type="EC" id="2.7.13.3" evidence="2"/>
<name>A0A7X1B6M0_9BACT</name>
<dbReference type="PRINTS" id="PR00344">
    <property type="entry name" value="BCTRLSENSOR"/>
</dbReference>
<dbReference type="PANTHER" id="PTHR43047">
    <property type="entry name" value="TWO-COMPONENT HISTIDINE PROTEIN KINASE"/>
    <property type="match status" value="1"/>
</dbReference>
<dbReference type="PANTHER" id="PTHR43047:SF72">
    <property type="entry name" value="OSMOSENSING HISTIDINE PROTEIN KINASE SLN1"/>
    <property type="match status" value="1"/>
</dbReference>
<dbReference type="GO" id="GO:0009927">
    <property type="term" value="F:histidine phosphotransfer kinase activity"/>
    <property type="evidence" value="ECO:0007669"/>
    <property type="project" value="TreeGrafter"/>
</dbReference>
<dbReference type="InterPro" id="IPR011006">
    <property type="entry name" value="CheY-like_superfamily"/>
</dbReference>
<keyword evidence="4" id="KW-0808">Transferase</keyword>
<keyword evidence="11" id="KW-1185">Reference proteome</keyword>
<dbReference type="InterPro" id="IPR036890">
    <property type="entry name" value="HATPase_C_sf"/>
</dbReference>
<evidence type="ECO:0000313" key="11">
    <source>
        <dbReference type="Proteomes" id="UP000526501"/>
    </source>
</evidence>
<dbReference type="InterPro" id="IPR000700">
    <property type="entry name" value="PAS-assoc_C"/>
</dbReference>
<evidence type="ECO:0000313" key="10">
    <source>
        <dbReference type="EMBL" id="MBC2606354.1"/>
    </source>
</evidence>
<evidence type="ECO:0000256" key="4">
    <source>
        <dbReference type="ARBA" id="ARBA00022679"/>
    </source>
</evidence>
<dbReference type="NCBIfam" id="TIGR00229">
    <property type="entry name" value="sensory_box"/>
    <property type="match status" value="1"/>
</dbReference>
<dbReference type="Gene3D" id="3.30.565.10">
    <property type="entry name" value="Histidine kinase-like ATPase, C-terminal domain"/>
    <property type="match status" value="1"/>
</dbReference>
<evidence type="ECO:0000256" key="5">
    <source>
        <dbReference type="ARBA" id="ARBA00022777"/>
    </source>
</evidence>
<dbReference type="InterPro" id="IPR003661">
    <property type="entry name" value="HisK_dim/P_dom"/>
</dbReference>
<reference evidence="10 11" key="1">
    <citation type="submission" date="2020-07" db="EMBL/GenBank/DDBJ databases">
        <authorList>
            <person name="Feng X."/>
        </authorList>
    </citation>
    <scope>NUCLEOTIDE SEQUENCE [LARGE SCALE GENOMIC DNA]</scope>
    <source>
        <strain evidence="10 11">JCM23202</strain>
    </source>
</reference>
<evidence type="ECO:0000259" key="9">
    <source>
        <dbReference type="PROSITE" id="PS50113"/>
    </source>
</evidence>
<dbReference type="Pfam" id="PF00512">
    <property type="entry name" value="HisKA"/>
    <property type="match status" value="1"/>
</dbReference>
<dbReference type="Proteomes" id="UP000526501">
    <property type="component" value="Unassembled WGS sequence"/>
</dbReference>
<dbReference type="InterPro" id="IPR036097">
    <property type="entry name" value="HisK_dim/P_sf"/>
</dbReference>
<dbReference type="EMBL" id="JACHVC010000012">
    <property type="protein sequence ID" value="MBC2606354.1"/>
    <property type="molecule type" value="Genomic_DNA"/>
</dbReference>
<evidence type="ECO:0000259" key="7">
    <source>
        <dbReference type="PROSITE" id="PS50109"/>
    </source>
</evidence>
<dbReference type="InterPro" id="IPR004358">
    <property type="entry name" value="Sig_transdc_His_kin-like_C"/>
</dbReference>
<dbReference type="Pfam" id="PF00497">
    <property type="entry name" value="SBP_bac_3"/>
    <property type="match status" value="1"/>
</dbReference>
<organism evidence="10 11">
    <name type="scientific">Pelagicoccus albus</name>
    <dbReference type="NCBI Taxonomy" id="415222"/>
    <lineage>
        <taxon>Bacteria</taxon>
        <taxon>Pseudomonadati</taxon>
        <taxon>Verrucomicrobiota</taxon>
        <taxon>Opitutia</taxon>
        <taxon>Puniceicoccales</taxon>
        <taxon>Pelagicoccaceae</taxon>
        <taxon>Pelagicoccus</taxon>
    </lineage>
</organism>
<evidence type="ECO:0000259" key="8">
    <source>
        <dbReference type="PROSITE" id="PS50110"/>
    </source>
</evidence>
<dbReference type="SMART" id="SM00387">
    <property type="entry name" value="HATPase_c"/>
    <property type="match status" value="1"/>
</dbReference>
<dbReference type="InterPro" id="IPR001789">
    <property type="entry name" value="Sig_transdc_resp-reg_receiver"/>
</dbReference>
<dbReference type="SMART" id="SM00448">
    <property type="entry name" value="REC"/>
    <property type="match status" value="1"/>
</dbReference>
<feature type="domain" description="PAC" evidence="9">
    <location>
        <begin position="632"/>
        <end position="685"/>
    </location>
</feature>
<feature type="modified residue" description="4-aspartylphosphate" evidence="6">
    <location>
        <position position="992"/>
    </location>
</feature>
<comment type="caution">
    <text evidence="10">The sequence shown here is derived from an EMBL/GenBank/DDBJ whole genome shotgun (WGS) entry which is preliminary data.</text>
</comment>
<feature type="domain" description="Response regulatory" evidence="8">
    <location>
        <begin position="943"/>
        <end position="1059"/>
    </location>
</feature>
<dbReference type="Gene3D" id="3.40.50.2300">
    <property type="match status" value="1"/>
</dbReference>